<evidence type="ECO:0000313" key="3">
    <source>
        <dbReference type="Proteomes" id="UP000821837"/>
    </source>
</evidence>
<dbReference type="AlphaFoldDB" id="A0A9D4TDG3"/>
<dbReference type="EMBL" id="JABSTV010000546">
    <property type="protein sequence ID" value="KAH7986203.1"/>
    <property type="molecule type" value="Genomic_DNA"/>
</dbReference>
<evidence type="ECO:0000256" key="1">
    <source>
        <dbReference type="SAM" id="MobiDB-lite"/>
    </source>
</evidence>
<feature type="compositionally biased region" description="Basic and acidic residues" evidence="1">
    <location>
        <begin position="178"/>
        <end position="189"/>
    </location>
</feature>
<feature type="compositionally biased region" description="Basic and acidic residues" evidence="1">
    <location>
        <begin position="197"/>
        <end position="206"/>
    </location>
</feature>
<dbReference type="VEuPathDB" id="VectorBase:RSAN_038067"/>
<feature type="region of interest" description="Disordered" evidence="1">
    <location>
        <begin position="168"/>
        <end position="217"/>
    </location>
</feature>
<reference evidence="2" key="1">
    <citation type="journal article" date="2020" name="Cell">
        <title>Large-Scale Comparative Analyses of Tick Genomes Elucidate Their Genetic Diversity and Vector Capacities.</title>
        <authorList>
            <consortium name="Tick Genome and Microbiome Consortium (TIGMIC)"/>
            <person name="Jia N."/>
            <person name="Wang J."/>
            <person name="Shi W."/>
            <person name="Du L."/>
            <person name="Sun Y."/>
            <person name="Zhan W."/>
            <person name="Jiang J.F."/>
            <person name="Wang Q."/>
            <person name="Zhang B."/>
            <person name="Ji P."/>
            <person name="Bell-Sakyi L."/>
            <person name="Cui X.M."/>
            <person name="Yuan T.T."/>
            <person name="Jiang B.G."/>
            <person name="Yang W.F."/>
            <person name="Lam T.T."/>
            <person name="Chang Q.C."/>
            <person name="Ding S.J."/>
            <person name="Wang X.J."/>
            <person name="Zhu J.G."/>
            <person name="Ruan X.D."/>
            <person name="Zhao L."/>
            <person name="Wei J.T."/>
            <person name="Ye R.Z."/>
            <person name="Que T.C."/>
            <person name="Du C.H."/>
            <person name="Zhou Y.H."/>
            <person name="Cheng J.X."/>
            <person name="Dai P.F."/>
            <person name="Guo W.B."/>
            <person name="Han X.H."/>
            <person name="Huang E.J."/>
            <person name="Li L.F."/>
            <person name="Wei W."/>
            <person name="Gao Y.C."/>
            <person name="Liu J.Z."/>
            <person name="Shao H.Z."/>
            <person name="Wang X."/>
            <person name="Wang C.C."/>
            <person name="Yang T.C."/>
            <person name="Huo Q.B."/>
            <person name="Li W."/>
            <person name="Chen H.Y."/>
            <person name="Chen S.E."/>
            <person name="Zhou L.G."/>
            <person name="Ni X.B."/>
            <person name="Tian J.H."/>
            <person name="Sheng Y."/>
            <person name="Liu T."/>
            <person name="Pan Y.S."/>
            <person name="Xia L.Y."/>
            <person name="Li J."/>
            <person name="Zhao F."/>
            <person name="Cao W.C."/>
        </authorList>
    </citation>
    <scope>NUCLEOTIDE SEQUENCE</scope>
    <source>
        <strain evidence="2">Rsan-2018</strain>
    </source>
</reference>
<sequence>MTDERGEFVEWRFWRFPPPNASHQRFGDEIAKFAAAAAIPSRAAGTATVAGKAAVACGQRDRAAAKCSTSSPRCSVFLEKRPAAGEGTQDVPQPCEKRRPRIRRSRRTTFAVAQGKCHGTESHVVGCECERHHPEEEERIESGELGSGSVYVDTVSHLAESEDGVVVAGDASTSRTAVSRERRSRRDADDSAPAVSEQRERYDRRVTGGGGLPSYRASGLRVRSHSEADSTTLLYSRATVVHESWVAATPTKRPSAATARRRAYAAPTFTLTQHRKVVLPQILSRPRARCPSGCGSGQRESGDAKPGSAQVSSAAGGGGGRRHSAYDDAPPLAGQMLLNWFCTTFPEDHYLRFLLTKQDLKLLAAQFCTHLLAAGCCAKLRTRTPRSNLSFGCVSLRQRRLLLSVRLG</sequence>
<organism evidence="2 3">
    <name type="scientific">Rhipicephalus sanguineus</name>
    <name type="common">Brown dog tick</name>
    <name type="synonym">Ixodes sanguineus</name>
    <dbReference type="NCBI Taxonomy" id="34632"/>
    <lineage>
        <taxon>Eukaryota</taxon>
        <taxon>Metazoa</taxon>
        <taxon>Ecdysozoa</taxon>
        <taxon>Arthropoda</taxon>
        <taxon>Chelicerata</taxon>
        <taxon>Arachnida</taxon>
        <taxon>Acari</taxon>
        <taxon>Parasitiformes</taxon>
        <taxon>Ixodida</taxon>
        <taxon>Ixodoidea</taxon>
        <taxon>Ixodidae</taxon>
        <taxon>Rhipicephalinae</taxon>
        <taxon>Rhipicephalus</taxon>
        <taxon>Rhipicephalus</taxon>
    </lineage>
</organism>
<accession>A0A9D4TDG3</accession>
<gene>
    <name evidence="2" type="ORF">HPB52_025129</name>
</gene>
<proteinExistence type="predicted"/>
<name>A0A9D4TDG3_RHISA</name>
<feature type="region of interest" description="Disordered" evidence="1">
    <location>
        <begin position="287"/>
        <end position="326"/>
    </location>
</feature>
<protein>
    <submittedName>
        <fullName evidence="2">Uncharacterized protein</fullName>
    </submittedName>
</protein>
<dbReference type="Proteomes" id="UP000821837">
    <property type="component" value="Unassembled WGS sequence"/>
</dbReference>
<comment type="caution">
    <text evidence="2">The sequence shown here is derived from an EMBL/GenBank/DDBJ whole genome shotgun (WGS) entry which is preliminary data.</text>
</comment>
<evidence type="ECO:0000313" key="2">
    <source>
        <dbReference type="EMBL" id="KAH7986203.1"/>
    </source>
</evidence>
<reference evidence="2" key="2">
    <citation type="submission" date="2021-09" db="EMBL/GenBank/DDBJ databases">
        <authorList>
            <person name="Jia N."/>
            <person name="Wang J."/>
            <person name="Shi W."/>
            <person name="Du L."/>
            <person name="Sun Y."/>
            <person name="Zhan W."/>
            <person name="Jiang J."/>
            <person name="Wang Q."/>
            <person name="Zhang B."/>
            <person name="Ji P."/>
            <person name="Sakyi L.B."/>
            <person name="Cui X."/>
            <person name="Yuan T."/>
            <person name="Jiang B."/>
            <person name="Yang W."/>
            <person name="Lam T.T.-Y."/>
            <person name="Chang Q."/>
            <person name="Ding S."/>
            <person name="Wang X."/>
            <person name="Zhu J."/>
            <person name="Ruan X."/>
            <person name="Zhao L."/>
            <person name="Wei J."/>
            <person name="Que T."/>
            <person name="Du C."/>
            <person name="Cheng J."/>
            <person name="Dai P."/>
            <person name="Han X."/>
            <person name="Huang E."/>
            <person name="Gao Y."/>
            <person name="Liu J."/>
            <person name="Shao H."/>
            <person name="Ye R."/>
            <person name="Li L."/>
            <person name="Wei W."/>
            <person name="Wang X."/>
            <person name="Wang C."/>
            <person name="Huo Q."/>
            <person name="Li W."/>
            <person name="Guo W."/>
            <person name="Chen H."/>
            <person name="Chen S."/>
            <person name="Zhou L."/>
            <person name="Zhou L."/>
            <person name="Ni X."/>
            <person name="Tian J."/>
            <person name="Zhou Y."/>
            <person name="Sheng Y."/>
            <person name="Liu T."/>
            <person name="Pan Y."/>
            <person name="Xia L."/>
            <person name="Li J."/>
            <person name="Zhao F."/>
            <person name="Cao W."/>
        </authorList>
    </citation>
    <scope>NUCLEOTIDE SEQUENCE</scope>
    <source>
        <strain evidence="2">Rsan-2018</strain>
        <tissue evidence="2">Larvae</tissue>
    </source>
</reference>
<keyword evidence="3" id="KW-1185">Reference proteome</keyword>